<dbReference type="GO" id="GO:0009307">
    <property type="term" value="P:DNA restriction-modification system"/>
    <property type="evidence" value="ECO:0007669"/>
    <property type="project" value="UniProtKB-KW"/>
</dbReference>
<evidence type="ECO:0000313" key="4">
    <source>
        <dbReference type="Proteomes" id="UP000003856"/>
    </source>
</evidence>
<dbReference type="PATRIC" id="fig|573060.9.peg.4383"/>
<dbReference type="PANTHER" id="PTHR30195:SF15">
    <property type="entry name" value="TYPE I RESTRICTION ENZYME HINDI ENDONUCLEASE SUBUNIT"/>
    <property type="match status" value="1"/>
</dbReference>
<keyword evidence="4" id="KW-1185">Reference proteome</keyword>
<dbReference type="InterPro" id="IPR051268">
    <property type="entry name" value="Type-I_R_enzyme_R_subunit"/>
</dbReference>
<dbReference type="AlphaFoldDB" id="C5T1P8"/>
<evidence type="ECO:0000256" key="1">
    <source>
        <dbReference type="ARBA" id="ARBA00022747"/>
    </source>
</evidence>
<dbReference type="InterPro" id="IPR021810">
    <property type="entry name" value="T1RH-like_C"/>
</dbReference>
<evidence type="ECO:0000313" key="3">
    <source>
        <dbReference type="EMBL" id="EER61616.1"/>
    </source>
</evidence>
<gene>
    <name evidence="3" type="ORF">AcdelDRAFT_0828</name>
</gene>
<dbReference type="EMBL" id="ACQT01000013">
    <property type="protein sequence ID" value="EER61616.1"/>
    <property type="molecule type" value="Genomic_DNA"/>
</dbReference>
<dbReference type="Proteomes" id="UP000003856">
    <property type="component" value="Unassembled WGS sequence"/>
</dbReference>
<organism evidence="3 4">
    <name type="scientific">Acidovorax delafieldii 2AN</name>
    <dbReference type="NCBI Taxonomy" id="573060"/>
    <lineage>
        <taxon>Bacteria</taxon>
        <taxon>Pseudomonadati</taxon>
        <taxon>Pseudomonadota</taxon>
        <taxon>Betaproteobacteria</taxon>
        <taxon>Burkholderiales</taxon>
        <taxon>Comamonadaceae</taxon>
        <taxon>Acidovorax</taxon>
    </lineage>
</organism>
<name>C5T1P8_ACIDE</name>
<evidence type="ECO:0000259" key="2">
    <source>
        <dbReference type="Pfam" id="PF11867"/>
    </source>
</evidence>
<keyword evidence="1" id="KW-0680">Restriction system</keyword>
<dbReference type="PANTHER" id="PTHR30195">
    <property type="entry name" value="TYPE I SITE-SPECIFIC DEOXYRIBONUCLEASE PROTEIN SUBUNIT M AND R"/>
    <property type="match status" value="1"/>
</dbReference>
<sequence length="145" mass="16835">MVQEKKFSDLLGNVIKRYQNRSIETAQVMEELVEMAKKFREAASRGEMLGLTEDEVRFYDALATNESAVKELTDETLKKIAHELTENLRQNLTVDWSERESVRAKLRLMVKRVLRKYKYPPDLQEEAVDLVLRQAQVFGENWGGG</sequence>
<reference evidence="3 4" key="1">
    <citation type="submission" date="2009-05" db="EMBL/GenBank/DDBJ databases">
        <title>The draft genome of Acidovorax delafieldii 2AN.</title>
        <authorList>
            <consortium name="US DOE Joint Genome Institute (JGI-PGF)"/>
            <person name="Lucas S."/>
            <person name="Copeland A."/>
            <person name="Lapidus A."/>
            <person name="Glavina del Rio T."/>
            <person name="Tice H."/>
            <person name="Bruce D."/>
            <person name="Goodwin L."/>
            <person name="Pitluck S."/>
            <person name="Larimer F."/>
            <person name="Land M.L."/>
            <person name="Hauser L."/>
            <person name="Shelobolina E.S."/>
            <person name="Picardal F."/>
            <person name="Roden E."/>
            <person name="Emerson D."/>
        </authorList>
    </citation>
    <scope>NUCLEOTIDE SEQUENCE [LARGE SCALE GENOMIC DNA]</scope>
    <source>
        <strain evidence="3 4">2AN</strain>
    </source>
</reference>
<comment type="caution">
    <text evidence="3">The sequence shown here is derived from an EMBL/GenBank/DDBJ whole genome shotgun (WGS) entry which is preliminary data.</text>
</comment>
<proteinExistence type="predicted"/>
<feature type="domain" description="Type I restriction enzyme HindI endonuclease subunit-like C-terminal" evidence="2">
    <location>
        <begin position="2"/>
        <end position="139"/>
    </location>
</feature>
<dbReference type="Pfam" id="PF11867">
    <property type="entry name" value="T1RH-like_C"/>
    <property type="match status" value="1"/>
</dbReference>
<protein>
    <submittedName>
        <fullName evidence="3">Type I site-specific deoxyribonuclease, HsdR family</fullName>
    </submittedName>
</protein>
<accession>C5T1P8</accession>